<protein>
    <submittedName>
        <fullName evidence="2">Uncharacterized protein</fullName>
    </submittedName>
</protein>
<organism evidence="2 3">
    <name type="scientific">Adiantum capillus-veneris</name>
    <name type="common">Maidenhair fern</name>
    <dbReference type="NCBI Taxonomy" id="13818"/>
    <lineage>
        <taxon>Eukaryota</taxon>
        <taxon>Viridiplantae</taxon>
        <taxon>Streptophyta</taxon>
        <taxon>Embryophyta</taxon>
        <taxon>Tracheophyta</taxon>
        <taxon>Polypodiopsida</taxon>
        <taxon>Polypodiidae</taxon>
        <taxon>Polypodiales</taxon>
        <taxon>Pteridineae</taxon>
        <taxon>Pteridaceae</taxon>
        <taxon>Vittarioideae</taxon>
        <taxon>Adiantum</taxon>
    </lineage>
</organism>
<proteinExistence type="predicted"/>
<comment type="caution">
    <text evidence="2">The sequence shown here is derived from an EMBL/GenBank/DDBJ whole genome shotgun (WGS) entry which is preliminary data.</text>
</comment>
<keyword evidence="3" id="KW-1185">Reference proteome</keyword>
<name>A0A9D4UHA8_ADICA</name>
<dbReference type="AlphaFoldDB" id="A0A9D4UHA8"/>
<feature type="region of interest" description="Disordered" evidence="1">
    <location>
        <begin position="20"/>
        <end position="60"/>
    </location>
</feature>
<feature type="compositionally biased region" description="Pro residues" evidence="1">
    <location>
        <begin position="36"/>
        <end position="51"/>
    </location>
</feature>
<reference evidence="2" key="1">
    <citation type="submission" date="2021-01" db="EMBL/GenBank/DDBJ databases">
        <title>Adiantum capillus-veneris genome.</title>
        <authorList>
            <person name="Fang Y."/>
            <person name="Liao Q."/>
        </authorList>
    </citation>
    <scope>NUCLEOTIDE SEQUENCE</scope>
    <source>
        <strain evidence="2">H3</strain>
        <tissue evidence="2">Leaf</tissue>
    </source>
</reference>
<accession>A0A9D4UHA8</accession>
<sequence>MSTTGTELYFLTCGLPYDPRLTQPPTSSRSVSPPLHTVPPPTSLRKPPPGFSSPRLDLPPSVSSYHESRAMYTAIASTLRTTQSEPQIETQSLRDTYFRESQPRHLAPSRDPCQPLMTQIREHTRESMTATSPQLRAPEVGPGRSPIVDMSSPRPLTPILQILSETRETGDSMRDIDGQILHIVGRSPRGVAYYVDTYDHPFVTLATPQRMMSTPRQIVRAYPQADRAVFIDELGEQYLLIETLDFDDIERHPRLVELHRVE</sequence>
<dbReference type="EMBL" id="JABFUD020000016">
    <property type="protein sequence ID" value="KAI5067918.1"/>
    <property type="molecule type" value="Genomic_DNA"/>
</dbReference>
<feature type="region of interest" description="Disordered" evidence="1">
    <location>
        <begin position="125"/>
        <end position="152"/>
    </location>
</feature>
<evidence type="ECO:0000256" key="1">
    <source>
        <dbReference type="SAM" id="MobiDB-lite"/>
    </source>
</evidence>
<dbReference type="Proteomes" id="UP000886520">
    <property type="component" value="Chromosome 16"/>
</dbReference>
<evidence type="ECO:0000313" key="2">
    <source>
        <dbReference type="EMBL" id="KAI5067918.1"/>
    </source>
</evidence>
<gene>
    <name evidence="2" type="ORF">GOP47_0016263</name>
</gene>
<evidence type="ECO:0000313" key="3">
    <source>
        <dbReference type="Proteomes" id="UP000886520"/>
    </source>
</evidence>